<accession>A0A5C5VF99</accession>
<dbReference type="OrthoDB" id="226265at2"/>
<protein>
    <submittedName>
        <fullName evidence="6">Chromosome partition protein Smc</fullName>
    </submittedName>
</protein>
<dbReference type="PROSITE" id="PS50082">
    <property type="entry name" value="WD_REPEATS_2"/>
    <property type="match status" value="3"/>
</dbReference>
<dbReference type="RefSeq" id="WP_146564681.1">
    <property type="nucleotide sequence ID" value="NZ_SIHJ01000001.1"/>
</dbReference>
<evidence type="ECO:0000313" key="6">
    <source>
        <dbReference type="EMBL" id="TWT37338.1"/>
    </source>
</evidence>
<gene>
    <name evidence="6" type="primary">smc_5</name>
    <name evidence="6" type="ORF">KOR34_22860</name>
</gene>
<dbReference type="Proteomes" id="UP000316714">
    <property type="component" value="Unassembled WGS sequence"/>
</dbReference>
<feature type="region of interest" description="Disordered" evidence="3">
    <location>
        <begin position="595"/>
        <end position="630"/>
    </location>
</feature>
<dbReference type="InterPro" id="IPR036909">
    <property type="entry name" value="Cyt_c-like_dom_sf"/>
</dbReference>
<feature type="signal peptide" evidence="4">
    <location>
        <begin position="1"/>
        <end position="22"/>
    </location>
</feature>
<dbReference type="AlphaFoldDB" id="A0A5C5VF99"/>
<dbReference type="PANTHER" id="PTHR19879">
    <property type="entry name" value="TRANSCRIPTION INITIATION FACTOR TFIID"/>
    <property type="match status" value="1"/>
</dbReference>
<name>A0A5C5VF99_9BACT</name>
<feature type="domain" description="Cytochrome C Planctomycete-type" evidence="5">
    <location>
        <begin position="41"/>
        <end position="96"/>
    </location>
</feature>
<dbReference type="EMBL" id="SIHJ01000001">
    <property type="protein sequence ID" value="TWT37338.1"/>
    <property type="molecule type" value="Genomic_DNA"/>
</dbReference>
<feature type="compositionally biased region" description="Low complexity" evidence="3">
    <location>
        <begin position="608"/>
        <end position="623"/>
    </location>
</feature>
<sequence precursor="true">MRYTHPTLATLSAVFCCAPALVADEKITFDQHVAPILRQHCQACHSQDDASGGLALDDYNATLAGGAGGEVLASADVGGSRLWKLVNHEEQPYMPPGGEKIPGDQLKILQQWIEGGLLKDAGSKPKPSAKPAIAAVATDNSGKPVGEPAMPTGLYRQPVVTADHAGPAPSLAASRWAPVVAVPWQRQVSFYHTDTHQLLGIVPYVDGVPQVVRFSRDGSLLLVAGGRHAKLGNAALYDVKSGARLATIGDELDIVLAADISPDKLMVAIGGPKKKVRVYRVADGEQAYQLGKHTDWITALAFSPDGKLIATGDRATGLRTWDAAAGNERNDLRGHSGAITSVAWRADSSVLASTSEDGSVRLWDAAGNSIKSFEAHGGGAMSAAFASDGRIVTAGRDKKVKLWKPDGGHLADLTQLNDIALAAVFTHNGEQVIASDYTGEVRVVGVEDKQTNATLAPNPPTIDDRLAAAAQAVQAHSQTLVEAKQNNDAAQQAVEQGESAHADYQQKLAAAKEAAERQSAKLADQDQSLTAAKAYADASLKAFEAAQKQFATAEKQLASFREEQDADPPTEGDAEASDEAAARLAELEAAYSDASGAVAKQEAESQRARQQADAAARSQQAAKNRSDEANNQLAAVEQLQAGLPNLERLRATKAESDAAAKQAAEQGTRLASEQKELAAELEAFSQAMARLTDEAQQRAASQTEVAQSLGAAQAVRQAAAEAAEAKAQSVAQTKARLDEIKQQLRSLQAEQRELSAALKSSDERLAEIAEQMSEAERQSQIAESQVRDFTAAEAMRKAYAEAQE</sequence>
<dbReference type="PROSITE" id="PS50294">
    <property type="entry name" value="WD_REPEATS_REGION"/>
    <property type="match status" value="2"/>
</dbReference>
<keyword evidence="1" id="KW-0853">WD repeat</keyword>
<dbReference type="SUPFAM" id="SSF46626">
    <property type="entry name" value="Cytochrome c"/>
    <property type="match status" value="1"/>
</dbReference>
<dbReference type="GO" id="GO:0020037">
    <property type="term" value="F:heme binding"/>
    <property type="evidence" value="ECO:0007669"/>
    <property type="project" value="InterPro"/>
</dbReference>
<feature type="compositionally biased region" description="Polar residues" evidence="3">
    <location>
        <begin position="485"/>
        <end position="494"/>
    </location>
</feature>
<feature type="region of interest" description="Disordered" evidence="3">
    <location>
        <begin position="485"/>
        <end position="511"/>
    </location>
</feature>
<feature type="region of interest" description="Disordered" evidence="3">
    <location>
        <begin position="559"/>
        <end position="579"/>
    </location>
</feature>
<proteinExistence type="predicted"/>
<organism evidence="6 7">
    <name type="scientific">Posidoniimonas corsicana</name>
    <dbReference type="NCBI Taxonomy" id="1938618"/>
    <lineage>
        <taxon>Bacteria</taxon>
        <taxon>Pseudomonadati</taxon>
        <taxon>Planctomycetota</taxon>
        <taxon>Planctomycetia</taxon>
        <taxon>Pirellulales</taxon>
        <taxon>Lacipirellulaceae</taxon>
        <taxon>Posidoniimonas</taxon>
    </lineage>
</organism>
<keyword evidence="7" id="KW-1185">Reference proteome</keyword>
<evidence type="ECO:0000256" key="1">
    <source>
        <dbReference type="PROSITE-ProRule" id="PRU00221"/>
    </source>
</evidence>
<feature type="repeat" description="WD" evidence="1">
    <location>
        <begin position="332"/>
        <end position="364"/>
    </location>
</feature>
<evidence type="ECO:0000313" key="7">
    <source>
        <dbReference type="Proteomes" id="UP000316714"/>
    </source>
</evidence>
<dbReference type="Pfam" id="PF00400">
    <property type="entry name" value="WD40"/>
    <property type="match status" value="3"/>
</dbReference>
<dbReference type="SMART" id="SM00320">
    <property type="entry name" value="WD40"/>
    <property type="match status" value="4"/>
</dbReference>
<feature type="repeat" description="WD" evidence="1">
    <location>
        <begin position="290"/>
        <end position="331"/>
    </location>
</feature>
<dbReference type="Pfam" id="PF07635">
    <property type="entry name" value="PSCyt1"/>
    <property type="match status" value="1"/>
</dbReference>
<dbReference type="Gene3D" id="2.130.10.10">
    <property type="entry name" value="YVTN repeat-like/Quinoprotein amine dehydrogenase"/>
    <property type="match status" value="2"/>
</dbReference>
<keyword evidence="4" id="KW-0732">Signal</keyword>
<comment type="caution">
    <text evidence="6">The sequence shown here is derived from an EMBL/GenBank/DDBJ whole genome shotgun (WGS) entry which is preliminary data.</text>
</comment>
<dbReference type="SUPFAM" id="SSF50998">
    <property type="entry name" value="Quinoprotein alcohol dehydrogenase-like"/>
    <property type="match status" value="1"/>
</dbReference>
<reference evidence="6 7" key="1">
    <citation type="submission" date="2019-02" db="EMBL/GenBank/DDBJ databases">
        <title>Deep-cultivation of Planctomycetes and their phenomic and genomic characterization uncovers novel biology.</title>
        <authorList>
            <person name="Wiegand S."/>
            <person name="Jogler M."/>
            <person name="Boedeker C."/>
            <person name="Pinto D."/>
            <person name="Vollmers J."/>
            <person name="Rivas-Marin E."/>
            <person name="Kohn T."/>
            <person name="Peeters S.H."/>
            <person name="Heuer A."/>
            <person name="Rast P."/>
            <person name="Oberbeckmann S."/>
            <person name="Bunk B."/>
            <person name="Jeske O."/>
            <person name="Meyerdierks A."/>
            <person name="Storesund J.E."/>
            <person name="Kallscheuer N."/>
            <person name="Luecker S."/>
            <person name="Lage O.M."/>
            <person name="Pohl T."/>
            <person name="Merkel B.J."/>
            <person name="Hornburger P."/>
            <person name="Mueller R.-W."/>
            <person name="Bruemmer F."/>
            <person name="Labrenz M."/>
            <person name="Spormann A.M."/>
            <person name="Op Den Camp H."/>
            <person name="Overmann J."/>
            <person name="Amann R."/>
            <person name="Jetten M.S.M."/>
            <person name="Mascher T."/>
            <person name="Medema M.H."/>
            <person name="Devos D.P."/>
            <person name="Kaster A.-K."/>
            <person name="Ovreas L."/>
            <person name="Rohde M."/>
            <person name="Galperin M.Y."/>
            <person name="Jogler C."/>
        </authorList>
    </citation>
    <scope>NUCLEOTIDE SEQUENCE [LARGE SCALE GENOMIC DNA]</scope>
    <source>
        <strain evidence="6 7">KOR34</strain>
    </source>
</reference>
<dbReference type="InterPro" id="IPR001680">
    <property type="entry name" value="WD40_rpt"/>
</dbReference>
<feature type="coiled-coil region" evidence="2">
    <location>
        <begin position="723"/>
        <end position="792"/>
    </location>
</feature>
<evidence type="ECO:0000259" key="5">
    <source>
        <dbReference type="Pfam" id="PF07635"/>
    </source>
</evidence>
<evidence type="ECO:0000256" key="2">
    <source>
        <dbReference type="SAM" id="Coils"/>
    </source>
</evidence>
<feature type="chain" id="PRO_5022854591" evidence="4">
    <location>
        <begin position="23"/>
        <end position="804"/>
    </location>
</feature>
<dbReference type="InterPro" id="IPR011429">
    <property type="entry name" value="Cyt_c_Planctomycete-type"/>
</dbReference>
<dbReference type="PANTHER" id="PTHR19879:SF9">
    <property type="entry name" value="TRANSCRIPTION INITIATION FACTOR TFIID SUBUNIT 5"/>
    <property type="match status" value="1"/>
</dbReference>
<feature type="repeat" description="WD" evidence="1">
    <location>
        <begin position="373"/>
        <end position="404"/>
    </location>
</feature>
<dbReference type="InterPro" id="IPR011047">
    <property type="entry name" value="Quinoprotein_ADH-like_sf"/>
</dbReference>
<keyword evidence="2" id="KW-0175">Coiled coil</keyword>
<feature type="compositionally biased region" description="Acidic residues" evidence="3">
    <location>
        <begin position="564"/>
        <end position="578"/>
    </location>
</feature>
<evidence type="ECO:0000256" key="4">
    <source>
        <dbReference type="SAM" id="SignalP"/>
    </source>
</evidence>
<dbReference type="GO" id="GO:0009055">
    <property type="term" value="F:electron transfer activity"/>
    <property type="evidence" value="ECO:0007669"/>
    <property type="project" value="InterPro"/>
</dbReference>
<dbReference type="CDD" id="cd00200">
    <property type="entry name" value="WD40"/>
    <property type="match status" value="1"/>
</dbReference>
<dbReference type="InterPro" id="IPR015943">
    <property type="entry name" value="WD40/YVTN_repeat-like_dom_sf"/>
</dbReference>
<evidence type="ECO:0000256" key="3">
    <source>
        <dbReference type="SAM" id="MobiDB-lite"/>
    </source>
</evidence>